<name>A0A0C3CBD8_HEBCY</name>
<accession>A0A0C3CBD8</accession>
<dbReference type="SMART" id="SM01215">
    <property type="entry name" value="Fmp27_SW"/>
    <property type="match status" value="1"/>
</dbReference>
<reference evidence="6" key="2">
    <citation type="submission" date="2015-01" db="EMBL/GenBank/DDBJ databases">
        <title>Evolutionary Origins and Diversification of the Mycorrhizal Mutualists.</title>
        <authorList>
            <consortium name="DOE Joint Genome Institute"/>
            <consortium name="Mycorrhizal Genomics Consortium"/>
            <person name="Kohler A."/>
            <person name="Kuo A."/>
            <person name="Nagy L.G."/>
            <person name="Floudas D."/>
            <person name="Copeland A."/>
            <person name="Barry K.W."/>
            <person name="Cichocki N."/>
            <person name="Veneault-Fourrey C."/>
            <person name="LaButti K."/>
            <person name="Lindquist E.A."/>
            <person name="Lipzen A."/>
            <person name="Lundell T."/>
            <person name="Morin E."/>
            <person name="Murat C."/>
            <person name="Riley R."/>
            <person name="Ohm R."/>
            <person name="Sun H."/>
            <person name="Tunlid A."/>
            <person name="Henrissat B."/>
            <person name="Grigoriev I.V."/>
            <person name="Hibbett D.S."/>
            <person name="Martin F."/>
        </authorList>
    </citation>
    <scope>NUCLEOTIDE SEQUENCE [LARGE SCALE GENOMIC DNA]</scope>
    <source>
        <strain evidence="6">h7</strain>
    </source>
</reference>
<dbReference type="InterPro" id="IPR019441">
    <property type="entry name" value="FMP27/BLTP2/Hobbit_GFWDK_RBG"/>
</dbReference>
<organism evidence="5 6">
    <name type="scientific">Hebeloma cylindrosporum</name>
    <dbReference type="NCBI Taxonomy" id="76867"/>
    <lineage>
        <taxon>Eukaryota</taxon>
        <taxon>Fungi</taxon>
        <taxon>Dikarya</taxon>
        <taxon>Basidiomycota</taxon>
        <taxon>Agaricomycotina</taxon>
        <taxon>Agaricomycetes</taxon>
        <taxon>Agaricomycetidae</taxon>
        <taxon>Agaricales</taxon>
        <taxon>Agaricineae</taxon>
        <taxon>Hymenogastraceae</taxon>
        <taxon>Hebeloma</taxon>
    </lineage>
</organism>
<dbReference type="Pfam" id="PF10344">
    <property type="entry name" value="Hobbit"/>
    <property type="match status" value="2"/>
</dbReference>
<evidence type="ECO:0000256" key="1">
    <source>
        <dbReference type="SAM" id="MobiDB-lite"/>
    </source>
</evidence>
<dbReference type="SMART" id="SM01214">
    <property type="entry name" value="Fmp27_GFWDK"/>
    <property type="match status" value="1"/>
</dbReference>
<sequence>MSIYQQFRAFVAVLSLLVLGSPDHSVSTCILLWLVRITTFSLLLRTYLGPWLLVLMSDHIRVRSISLWSIRGLYFRKGPRTWKVDKLSYVWSSVQGSRRLAVKLDGVSLEIAKDEDKEKKKRARRHNRNLTLADLNPSPLARHAWQFLSAIIGFTEPYLRPIIRTYVIACLRVGIQWLPKITQAVSFDLQSMLITFSDIPGAKIVVGEVNLNTTLALIYLEQVSSSRSMEKAEDQQGGRLVLGMGVWRKRLAESFQRSLDKALGESRGTATMSLKISNITGSMPRAPLENPSLSSPFLLSRGVIDLELSAKFNPREGAIDPHGLMFSLRIGDCSAKVDILNDLLDKVLSKPALRTPTVDIPMSTTTSTYGDTPQPSAAYTFASQLTPSIPSPAHSFASSLFSPSSLFSSSEFMSPKGALLSPYSAHPLSPRSFKSPSSPFFQAISASMRPRRRILLQPSVKLADHKDMSKILILHSISISVASFGISILSDAEIEPHKALITDIAIDLSRSDPSLTPLHKEYLGSRQKTDVYDSEPYALKLTCRQVTLERESHHHTLRLATLGSIDVQILAFQWPRPFLIPTPFMGNDPNAPFLGIYVKLAGVHMTDRIEDLKRIVNAMQTRERKIENSVFASKPLFFPIPRLSITLECGPVIGRVIYDPENGEKHRAVELRSNGFFVYLGSEYKHPISAIQRSFPAASSVQPLRWDTSLSINLEPILIRARSKHNFIGIIEPTLRTSDQDFLDEPPVISIGAIEIIGAASASAQIDGTLDSDAKIDISTLLFDVSTVFETICIELWHPISVDATLLLLSLAPPKQENLAVRASTPRFLHIPTAFYGKVAVARFVVFITAPDISPSNNLELSRGFTMRSSAALEYCSLKPNQDHWFNNLQRSRGRIELSLPAETLTDALVAAKSSGLHGDRSAFIKMRLADLVFKAAVATQYEPDEPAIVGREDIPSVLNEIVRIGSIQADICLSCKATIDRLKYTDTCNISVQIPLIRADFRLAHAFSILLGLQTVMVLNPPRPPRNPSPAEIDDANSNFVLILQGNVTALQALLTLPTQKLVIRMDGLSGHLNPNGPPRVKWTRAATFVSLPPQSNRWEAPAPEKWDEFLGLQTWEVSFTRLAGSLLVSIDGDSARLRIPHGFVFADLVQDAIVSVKAIKHMVHMASAGCYSDMPYPESEGPKEVPHLTIRLDCLCVEAQDDPFETRVALVWRTGAEAAKQRMDREEAFMAKVAAVLSAEPTSSPTTQHGPKADSEPEYQFTSKHSVSIAEARKRLDDVHYLDWTLRLEKSRDQRIKDETSVLHKLCGTSLPPSSDSLLAFLEIPKPSAAPPLLRAMLHSLCLTISPPSFSMDSLADVMHEIGNGLPRDSRFSLLVPLHVHFTLSSLRVTLRDYPLPLFDIPTRSDKSSISLTFDTDLIVAEEMGTQLSVNWIKCPVIDDHQAVHGEAPFSFMVPRTIMPIKTYATPTIKVTTAEATTFSWGVSYGPAVQDVMRIVETLSSSPHDSSPAIGFWDKMRLVFHWTAKITFFGDVQLYMKGTRDPHHLYDAGSGFVLCWQGSPEIRVGCENQQKELIQVLSDDMLIAIPNLEAFDPHRRSLRASSSKSKLFQKICARLSSGVRYGIGFVFERACGPECLYCTGPAFDRKCRYFSFRAHYEVILEKKLIPPTLKSLDDSYNGFRSDFIHLSLSLACSTKSKDPKGGLKPSNLYLTPKVFAHFWSWWSLFDGVLTLPIRQGSYHPSRPISPKFGRHLATLKYRVSLPNLYFMHGYIDDSRETWVDGITPWVGLKGKVDELQADLHQREEESIVPGPIPDTTRVLRKKPFYAAEVILKGLDLRALLATFSEPMKQNVQMTAPPQRGNYRNHTNLTTTSSSSTWHDLGDFVELNWSPSDNPSLHLLPLATCPHFTYFKRKEALSNSQRSKFGTEHSHMCLLGKEPSIPKTQISLASSRILELHKILETTLNSHKDHIPVKKMVSLLEDYIAVLKEVEIRPDAPHETTAHRYHIPSDIVSSEDWAEFDNVYQIHCPSVFMDSAVRDIMVQYYYCSRDRRGFEYHMAARAVKFIRDQANSALAIEKETSSKDRGPSNTAQIAASALRKILKGDNSTKISVGDVRESTSQAPGKVKPLEGWSEGVSLLKSHCCLLLKPQIVMSGDGTADKCIVAAAQAKLQSFAIMDLLNLDDPISGKVMSRNYTSLSGLQAFAPTTIGTLGNGSIPLEVLIDLRCESNDFERLVPQTEAIFHYDKFNRLRLRNNTTSIATRTAPQSSTGINDSHLQDQTDLIRVHIPRFTVSANAEHFQAISNIVTKLLLFSDPAHKIRLDRLETLIFTYDFTDLASAASVVANLQSRLRDALETERTMQNSRRLEDEEGRIKLFQLKSHIFLLSEELNLLFDSIKMAQDRFDDQTDQKSALLLHASSAEISWRMLDARRNLLSKLAVANINFHWLSRQDSSTVNHLTIGNLSAFDGSRYAMWAEILSKYDEPPNHPLLKRGLFLLANWTILAPVGGITIYETFELSLHPLRLQIDAKVGRRIMEYVWPDREKVQTSTNGSPEKERVPAPPLEIRVKSPTSPAARSSIDSPRGLYTPKRSMDPNGEAPLPALRRLGSSRSFTDLRSAVDSGPLSPATFLTPQGFLSPPAFLKRTYSSDSVNFSSMLEAASVPGTSHTVDQEDINAPDRKLLDDAHIMKTRSSQKSFVMVRISSLHLLLSVVKEGSFECHDARIKTRELEYRNQTWSFEELVNQFIPSNMSWRGWVKMAFHQPLVPVLPVARELLSKTRWTSSKSTNQPHDNPLRLLHPRIFATDDDHRLNSIHIEPLKKAETPAKASWRIPLKNSKETPLVLTSLPLTAEPEAMIEPDNPDSPDRGTGRKRVKSLFGKNASKDKGPNTRQSEDILKGS</sequence>
<evidence type="ECO:0000259" key="2">
    <source>
        <dbReference type="SMART" id="SM01214"/>
    </source>
</evidence>
<feature type="region of interest" description="Disordered" evidence="1">
    <location>
        <begin position="1241"/>
        <end position="1263"/>
    </location>
</feature>
<dbReference type="InterPro" id="IPR019415">
    <property type="entry name" value="FMP27_SW_RBG"/>
</dbReference>
<feature type="domain" description="FMP27 WPPW motif-containing RBG unit" evidence="4">
    <location>
        <begin position="1789"/>
        <end position="2223"/>
    </location>
</feature>
<dbReference type="STRING" id="686832.A0A0C3CBD8"/>
<evidence type="ECO:0000259" key="4">
    <source>
        <dbReference type="SMART" id="SM01216"/>
    </source>
</evidence>
<dbReference type="SMART" id="SM01216">
    <property type="entry name" value="Fmp27_WPPW"/>
    <property type="match status" value="1"/>
</dbReference>
<feature type="compositionally biased region" description="Basic and acidic residues" evidence="1">
    <location>
        <begin position="2883"/>
        <end position="2901"/>
    </location>
</feature>
<feature type="compositionally biased region" description="Polar residues" evidence="1">
    <location>
        <begin position="2571"/>
        <end position="2582"/>
    </location>
</feature>
<gene>
    <name evidence="5" type="ORF">M413DRAFT_441150</name>
</gene>
<reference evidence="5 6" key="1">
    <citation type="submission" date="2014-04" db="EMBL/GenBank/DDBJ databases">
        <authorList>
            <consortium name="DOE Joint Genome Institute"/>
            <person name="Kuo A."/>
            <person name="Gay G."/>
            <person name="Dore J."/>
            <person name="Kohler A."/>
            <person name="Nagy L.G."/>
            <person name="Floudas D."/>
            <person name="Copeland A."/>
            <person name="Barry K.W."/>
            <person name="Cichocki N."/>
            <person name="Veneault-Fourrey C."/>
            <person name="LaButti K."/>
            <person name="Lindquist E.A."/>
            <person name="Lipzen A."/>
            <person name="Lundell T."/>
            <person name="Morin E."/>
            <person name="Murat C."/>
            <person name="Sun H."/>
            <person name="Tunlid A."/>
            <person name="Henrissat B."/>
            <person name="Grigoriev I.V."/>
            <person name="Hibbett D.S."/>
            <person name="Martin F."/>
            <person name="Nordberg H.P."/>
            <person name="Cantor M.N."/>
            <person name="Hua S.X."/>
        </authorList>
    </citation>
    <scope>NUCLEOTIDE SEQUENCE [LARGE SCALE GENOMIC DNA]</scope>
    <source>
        <strain evidence="6">h7</strain>
    </source>
</reference>
<dbReference type="OrthoDB" id="1562405at2759"/>
<feature type="region of interest" description="Disordered" evidence="1">
    <location>
        <begin position="1855"/>
        <end position="1875"/>
    </location>
</feature>
<evidence type="ECO:0000313" key="5">
    <source>
        <dbReference type="EMBL" id="KIM46090.1"/>
    </source>
</evidence>
<feature type="region of interest" description="Disordered" evidence="1">
    <location>
        <begin position="2546"/>
        <end position="2604"/>
    </location>
</feature>
<feature type="domain" description="FMP27/BLTP2/Hobbit GFWDK motif-containing RBG unit" evidence="2">
    <location>
        <begin position="1395"/>
        <end position="1547"/>
    </location>
</feature>
<feature type="domain" description="FMP27 SW motif-containing RBG unit" evidence="3">
    <location>
        <begin position="1273"/>
        <end position="1377"/>
    </location>
</feature>
<dbReference type="HOGENOM" id="CLU_000202_1_0_1"/>
<feature type="compositionally biased region" description="Polar residues" evidence="1">
    <location>
        <begin position="1242"/>
        <end position="1251"/>
    </location>
</feature>
<dbReference type="InterPro" id="IPR019449">
    <property type="entry name" value="FMP27_WPPW_RBG"/>
</dbReference>
<feature type="region of interest" description="Disordered" evidence="1">
    <location>
        <begin position="2851"/>
        <end position="2901"/>
    </location>
</feature>
<dbReference type="PANTHER" id="PTHR15678">
    <property type="entry name" value="ANTIGEN MLAA-22-RELATED"/>
    <property type="match status" value="1"/>
</dbReference>
<protein>
    <submittedName>
        <fullName evidence="5">Uncharacterized protein</fullName>
    </submittedName>
</protein>
<dbReference type="PANTHER" id="PTHR15678:SF6">
    <property type="entry name" value="BRIDGE-LIKE LIPID TRANSFER PROTEIN FAMILY MEMBER 2"/>
    <property type="match status" value="1"/>
</dbReference>
<proteinExistence type="predicted"/>
<keyword evidence="6" id="KW-1185">Reference proteome</keyword>
<evidence type="ECO:0000313" key="6">
    <source>
        <dbReference type="Proteomes" id="UP000053424"/>
    </source>
</evidence>
<dbReference type="EMBL" id="KN831771">
    <property type="protein sequence ID" value="KIM46090.1"/>
    <property type="molecule type" value="Genomic_DNA"/>
</dbReference>
<dbReference type="Proteomes" id="UP000053424">
    <property type="component" value="Unassembled WGS sequence"/>
</dbReference>
<dbReference type="InterPro" id="IPR045167">
    <property type="entry name" value="Hobbit"/>
</dbReference>
<feature type="compositionally biased region" description="Polar residues" evidence="1">
    <location>
        <begin position="1855"/>
        <end position="1870"/>
    </location>
</feature>
<evidence type="ECO:0000259" key="3">
    <source>
        <dbReference type="SMART" id="SM01215"/>
    </source>
</evidence>